<evidence type="ECO:0000313" key="2">
    <source>
        <dbReference type="Proteomes" id="UP000433309"/>
    </source>
</evidence>
<dbReference type="EMBL" id="WKJK01000017">
    <property type="protein sequence ID" value="MRW93521.1"/>
    <property type="molecule type" value="Genomic_DNA"/>
</dbReference>
<accession>A0A6I2L5T8</accession>
<sequence length="159" mass="17833">MDYQLPVGLRASVFHALCDAVGDFGFSDRTHEAMCEAINEWLERKQATASAPTPSHKQLQPDVVPAESAQHARPGYQWKQLFLPEGTELRVATRGRVRYAVVEGHHIIHNDKPVSPSQFANSGDVVRNAWRVVWLKLPGEAWIRAEQRRNAAGDLVTKD</sequence>
<evidence type="ECO:0000313" key="1">
    <source>
        <dbReference type="EMBL" id="MRW93521.1"/>
    </source>
</evidence>
<dbReference type="AlphaFoldDB" id="A0A6I2L5T8"/>
<dbReference type="Proteomes" id="UP000433309">
    <property type="component" value="Unassembled WGS sequence"/>
</dbReference>
<keyword evidence="2" id="KW-1185">Reference proteome</keyword>
<name>A0A6I2L5T8_9BURK</name>
<proteinExistence type="predicted"/>
<reference evidence="1 2" key="1">
    <citation type="submission" date="2019-11" db="EMBL/GenBank/DDBJ databases">
        <title>Novel species isolated from a subtropical stream in China.</title>
        <authorList>
            <person name="Lu H."/>
        </authorList>
    </citation>
    <scope>NUCLEOTIDE SEQUENCE [LARGE SCALE GENOMIC DNA]</scope>
    <source>
        <strain evidence="1 2">FT80W</strain>
    </source>
</reference>
<comment type="caution">
    <text evidence="1">The sequence shown here is derived from an EMBL/GenBank/DDBJ whole genome shotgun (WGS) entry which is preliminary data.</text>
</comment>
<organism evidence="1 2">
    <name type="scientific">Duganella guangzhouensis</name>
    <dbReference type="NCBI Taxonomy" id="2666084"/>
    <lineage>
        <taxon>Bacteria</taxon>
        <taxon>Pseudomonadati</taxon>
        <taxon>Pseudomonadota</taxon>
        <taxon>Betaproteobacteria</taxon>
        <taxon>Burkholderiales</taxon>
        <taxon>Oxalobacteraceae</taxon>
        <taxon>Telluria group</taxon>
        <taxon>Duganella</taxon>
    </lineage>
</organism>
<dbReference type="RefSeq" id="WP_154382001.1">
    <property type="nucleotide sequence ID" value="NZ_WKJK01000017.1"/>
</dbReference>
<evidence type="ECO:0008006" key="3">
    <source>
        <dbReference type="Google" id="ProtNLM"/>
    </source>
</evidence>
<protein>
    <recommendedName>
        <fullName evidence="3">DUF2924 domain-containing protein</fullName>
    </recommendedName>
</protein>
<gene>
    <name evidence="1" type="ORF">GJ699_26370</name>
</gene>